<name>A0A1I7ZMA4_9BILA</name>
<protein>
    <submittedName>
        <fullName evidence="2">T-cell acute lymphocytic leukemia protein 2</fullName>
    </submittedName>
</protein>
<dbReference type="AlphaFoldDB" id="A0A1I7ZMA4"/>
<keyword evidence="1" id="KW-1185">Reference proteome</keyword>
<dbReference type="WBParaSite" id="L893_g27839.t1">
    <property type="protein sequence ID" value="L893_g27839.t1"/>
    <property type="gene ID" value="L893_g27839"/>
</dbReference>
<evidence type="ECO:0000313" key="2">
    <source>
        <dbReference type="WBParaSite" id="L893_g27839.t1"/>
    </source>
</evidence>
<proteinExistence type="predicted"/>
<sequence>MSTQDVALQYYSVLAELCAGWPSRRQAPDAKPMVPKVMMRLGYLRSSDRQIILHVHRDLGSTVTLTCSFSPQRVRRAHPGQDHAVFGPLRAPRVLPALLLPSGGFPCPDDEDEEADAASLLERDVPI</sequence>
<dbReference type="Proteomes" id="UP000095287">
    <property type="component" value="Unplaced"/>
</dbReference>
<reference evidence="2" key="1">
    <citation type="submission" date="2016-11" db="UniProtKB">
        <authorList>
            <consortium name="WormBaseParasite"/>
        </authorList>
    </citation>
    <scope>IDENTIFICATION</scope>
</reference>
<accession>A0A1I7ZMA4</accession>
<organism evidence="1 2">
    <name type="scientific">Steinernema glaseri</name>
    <dbReference type="NCBI Taxonomy" id="37863"/>
    <lineage>
        <taxon>Eukaryota</taxon>
        <taxon>Metazoa</taxon>
        <taxon>Ecdysozoa</taxon>
        <taxon>Nematoda</taxon>
        <taxon>Chromadorea</taxon>
        <taxon>Rhabditida</taxon>
        <taxon>Tylenchina</taxon>
        <taxon>Panagrolaimomorpha</taxon>
        <taxon>Strongyloidoidea</taxon>
        <taxon>Steinernematidae</taxon>
        <taxon>Steinernema</taxon>
    </lineage>
</organism>
<evidence type="ECO:0000313" key="1">
    <source>
        <dbReference type="Proteomes" id="UP000095287"/>
    </source>
</evidence>